<keyword evidence="6" id="KW-1185">Reference proteome</keyword>
<evidence type="ECO:0000256" key="3">
    <source>
        <dbReference type="ARBA" id="ARBA00022840"/>
    </source>
</evidence>
<evidence type="ECO:0000259" key="4">
    <source>
        <dbReference type="PROSITE" id="PS51194"/>
    </source>
</evidence>
<dbReference type="InterPro" id="IPR001650">
    <property type="entry name" value="Helicase_C-like"/>
</dbReference>
<dbReference type="GO" id="GO:0008094">
    <property type="term" value="F:ATP-dependent activity, acting on DNA"/>
    <property type="evidence" value="ECO:0007669"/>
    <property type="project" value="TreeGrafter"/>
</dbReference>
<dbReference type="PROSITE" id="PS51194">
    <property type="entry name" value="HELICASE_CTER"/>
    <property type="match status" value="1"/>
</dbReference>
<gene>
    <name evidence="5" type="ORF">FHS03_001738</name>
</gene>
<evidence type="ECO:0000313" key="6">
    <source>
        <dbReference type="Proteomes" id="UP000541535"/>
    </source>
</evidence>
<keyword evidence="3" id="KW-0067">ATP-binding</keyword>
<dbReference type="SUPFAM" id="SSF52540">
    <property type="entry name" value="P-loop containing nucleoside triphosphate hydrolases"/>
    <property type="match status" value="1"/>
</dbReference>
<dbReference type="InterPro" id="IPR027417">
    <property type="entry name" value="P-loop_NTPase"/>
</dbReference>
<evidence type="ECO:0000313" key="5">
    <source>
        <dbReference type="EMBL" id="MBB3118693.1"/>
    </source>
</evidence>
<keyword evidence="2" id="KW-0378">Hydrolase</keyword>
<dbReference type="GO" id="GO:0016787">
    <property type="term" value="F:hydrolase activity"/>
    <property type="evidence" value="ECO:0007669"/>
    <property type="project" value="UniProtKB-KW"/>
</dbReference>
<organism evidence="5 6">
    <name type="scientific">Pseudoduganella violacea</name>
    <dbReference type="NCBI Taxonomy" id="1715466"/>
    <lineage>
        <taxon>Bacteria</taxon>
        <taxon>Pseudomonadati</taxon>
        <taxon>Pseudomonadota</taxon>
        <taxon>Betaproteobacteria</taxon>
        <taxon>Burkholderiales</taxon>
        <taxon>Oxalobacteraceae</taxon>
        <taxon>Telluria group</taxon>
        <taxon>Pseudoduganella</taxon>
    </lineage>
</organism>
<proteinExistence type="predicted"/>
<dbReference type="GO" id="GO:0006281">
    <property type="term" value="P:DNA repair"/>
    <property type="evidence" value="ECO:0007669"/>
    <property type="project" value="TreeGrafter"/>
</dbReference>
<keyword evidence="5" id="KW-0347">Helicase</keyword>
<dbReference type="EMBL" id="JACHXD010000004">
    <property type="protein sequence ID" value="MBB3118693.1"/>
    <property type="molecule type" value="Genomic_DNA"/>
</dbReference>
<dbReference type="InterPro" id="IPR050628">
    <property type="entry name" value="SNF2_RAD54_helicase_TF"/>
</dbReference>
<dbReference type="InterPro" id="IPR049730">
    <property type="entry name" value="SNF2/RAD54-like_C"/>
</dbReference>
<reference evidence="5 6" key="1">
    <citation type="submission" date="2020-08" db="EMBL/GenBank/DDBJ databases">
        <title>Genomic Encyclopedia of Type Strains, Phase III (KMG-III): the genomes of soil and plant-associated and newly described type strains.</title>
        <authorList>
            <person name="Whitman W."/>
        </authorList>
    </citation>
    <scope>NUCLEOTIDE SEQUENCE [LARGE SCALE GENOMIC DNA]</scope>
    <source>
        <strain evidence="5 6">CECT 8897</strain>
    </source>
</reference>
<dbReference type="GO" id="GO:0004386">
    <property type="term" value="F:helicase activity"/>
    <property type="evidence" value="ECO:0007669"/>
    <property type="project" value="UniProtKB-KW"/>
</dbReference>
<comment type="caution">
    <text evidence="5">The sequence shown here is derived from an EMBL/GenBank/DDBJ whole genome shotgun (WGS) entry which is preliminary data.</text>
</comment>
<accession>A0A7W5B8W6</accession>
<feature type="domain" description="Helicase C-terminal" evidence="4">
    <location>
        <begin position="1"/>
        <end position="97"/>
    </location>
</feature>
<evidence type="ECO:0000256" key="1">
    <source>
        <dbReference type="ARBA" id="ARBA00022741"/>
    </source>
</evidence>
<name>A0A7W5B8W6_9BURK</name>
<protein>
    <submittedName>
        <fullName evidence="5">SNF2 family DNA or RNA helicase</fullName>
    </submittedName>
</protein>
<dbReference type="CDD" id="cd18793">
    <property type="entry name" value="SF2_C_SNF"/>
    <property type="match status" value="1"/>
</dbReference>
<sequence>MPVFLISLKAGGVGLNLTAADTVIHYDPWWNPAVEDQASDRAWRIGQDKPVFVYKLIAKGTVEEKIQELQGRKAQLAAALLAEGALQALHITQEDLQAILAPL</sequence>
<dbReference type="Pfam" id="PF00271">
    <property type="entry name" value="Helicase_C"/>
    <property type="match status" value="1"/>
</dbReference>
<evidence type="ECO:0000256" key="2">
    <source>
        <dbReference type="ARBA" id="ARBA00022801"/>
    </source>
</evidence>
<dbReference type="Gene3D" id="3.40.50.300">
    <property type="entry name" value="P-loop containing nucleotide triphosphate hydrolases"/>
    <property type="match status" value="1"/>
</dbReference>
<dbReference type="AlphaFoldDB" id="A0A7W5B8W6"/>
<dbReference type="PANTHER" id="PTHR45626">
    <property type="entry name" value="TRANSCRIPTION TERMINATION FACTOR 2-RELATED"/>
    <property type="match status" value="1"/>
</dbReference>
<dbReference type="Proteomes" id="UP000541535">
    <property type="component" value="Unassembled WGS sequence"/>
</dbReference>
<dbReference type="GO" id="GO:0005524">
    <property type="term" value="F:ATP binding"/>
    <property type="evidence" value="ECO:0007669"/>
    <property type="project" value="UniProtKB-KW"/>
</dbReference>
<keyword evidence="1" id="KW-0547">Nucleotide-binding</keyword>